<keyword evidence="8" id="KW-1185">Reference proteome</keyword>
<evidence type="ECO:0000313" key="7">
    <source>
        <dbReference type="EMBL" id="PFH36775.1"/>
    </source>
</evidence>
<proteinExistence type="inferred from homology"/>
<evidence type="ECO:0000256" key="5">
    <source>
        <dbReference type="ARBA" id="ARBA00023136"/>
    </source>
</evidence>
<feature type="transmembrane region" description="Helical" evidence="6">
    <location>
        <begin position="207"/>
        <end position="233"/>
    </location>
</feature>
<keyword evidence="4 6" id="KW-1133">Transmembrane helix</keyword>
<feature type="transmembrane region" description="Helical" evidence="6">
    <location>
        <begin position="239"/>
        <end position="258"/>
    </location>
</feature>
<dbReference type="EMBL" id="NWUJ01000003">
    <property type="protein sequence ID" value="PFH36775.1"/>
    <property type="molecule type" value="Genomic_DNA"/>
</dbReference>
<dbReference type="KEGG" id="bbes:BESB_049670"/>
<evidence type="ECO:0000256" key="2">
    <source>
        <dbReference type="ARBA" id="ARBA00007049"/>
    </source>
</evidence>
<comment type="similarity">
    <text evidence="2">Belongs to the CCC1 family.</text>
</comment>
<dbReference type="OrthoDB" id="73465at2759"/>
<feature type="transmembrane region" description="Helical" evidence="6">
    <location>
        <begin position="270"/>
        <end position="292"/>
    </location>
</feature>
<dbReference type="Proteomes" id="UP000224006">
    <property type="component" value="Chromosome III"/>
</dbReference>
<dbReference type="VEuPathDB" id="ToxoDB:BESB_049670"/>
<dbReference type="STRING" id="94643.A0A2A9MFL2"/>
<dbReference type="RefSeq" id="XP_029220784.1">
    <property type="nucleotide sequence ID" value="XM_029363418.1"/>
</dbReference>
<accession>A0A2A9MFL2</accession>
<dbReference type="SMR" id="A0A2A9MFL2"/>
<dbReference type="Pfam" id="PF01988">
    <property type="entry name" value="VIT1"/>
    <property type="match status" value="1"/>
</dbReference>
<dbReference type="InterPro" id="IPR008217">
    <property type="entry name" value="Ccc1_fam"/>
</dbReference>
<dbReference type="AlphaFoldDB" id="A0A2A9MFL2"/>
<dbReference type="CDD" id="cd02434">
    <property type="entry name" value="Nodulin-21_like_3"/>
    <property type="match status" value="1"/>
</dbReference>
<reference evidence="7 8" key="1">
    <citation type="submission" date="2017-09" db="EMBL/GenBank/DDBJ databases">
        <title>Genome sequencing of Besnoitia besnoiti strain Bb-Ger1.</title>
        <authorList>
            <person name="Schares G."/>
            <person name="Venepally P."/>
            <person name="Lorenzi H.A."/>
        </authorList>
    </citation>
    <scope>NUCLEOTIDE SEQUENCE [LARGE SCALE GENOMIC DNA]</scope>
    <source>
        <strain evidence="7 8">Bb-Ger1</strain>
    </source>
</reference>
<evidence type="ECO:0000313" key="8">
    <source>
        <dbReference type="Proteomes" id="UP000224006"/>
    </source>
</evidence>
<evidence type="ECO:0000256" key="4">
    <source>
        <dbReference type="ARBA" id="ARBA00022989"/>
    </source>
</evidence>
<sequence>MPPSVTGFTAGPNVIPEGRAMVNCRDLHKARDAYQLRDIEATRAAHSLDLYRELADDHKENHTNTSSDYVKAVVFGGLDGIVTIFAIVAGCVGANLSCSQVLMVGLGNLLADAISMGFGEYVSAAAEKDFVESEKQREEWEVENCPEEEKREMVEIYTEKYGFSRADAQSMVDITFKYKKFFVQHMMVEELGLMYGYEEPTPIKRGLVMFTAFCFFGLLPLAGFIGWVAAFGLSADADMAFVMACVVSILTLFVLGFSKGKFVGQSPTKSGFLMAMNGSCAGAVAYGVGSILQVRGRTFPFHGGEEDATTLYVEADCLSF</sequence>
<keyword evidence="5 6" id="KW-0472">Membrane</keyword>
<keyword evidence="3 6" id="KW-0812">Transmembrane</keyword>
<dbReference type="GO" id="GO:0012505">
    <property type="term" value="C:endomembrane system"/>
    <property type="evidence" value="ECO:0007669"/>
    <property type="project" value="UniProtKB-SubCell"/>
</dbReference>
<organism evidence="7 8">
    <name type="scientific">Besnoitia besnoiti</name>
    <name type="common">Apicomplexan protozoan</name>
    <dbReference type="NCBI Taxonomy" id="94643"/>
    <lineage>
        <taxon>Eukaryota</taxon>
        <taxon>Sar</taxon>
        <taxon>Alveolata</taxon>
        <taxon>Apicomplexa</taxon>
        <taxon>Conoidasida</taxon>
        <taxon>Coccidia</taxon>
        <taxon>Eucoccidiorida</taxon>
        <taxon>Eimeriorina</taxon>
        <taxon>Sarcocystidae</taxon>
        <taxon>Besnoitia</taxon>
    </lineage>
</organism>
<evidence type="ECO:0000256" key="1">
    <source>
        <dbReference type="ARBA" id="ARBA00004127"/>
    </source>
</evidence>
<comment type="subcellular location">
    <subcellularLocation>
        <location evidence="1">Endomembrane system</location>
        <topology evidence="1">Multi-pass membrane protein</topology>
    </subcellularLocation>
</comment>
<dbReference type="GeneID" id="40309897"/>
<name>A0A2A9MFL2_BESBE</name>
<dbReference type="PANTHER" id="PTHR31851">
    <property type="entry name" value="FE(2+)/MN(2+) TRANSPORTER PCL1"/>
    <property type="match status" value="1"/>
</dbReference>
<protein>
    <submittedName>
        <fullName evidence="7">Putative integral membrane protein</fullName>
    </submittedName>
</protein>
<evidence type="ECO:0000256" key="3">
    <source>
        <dbReference type="ARBA" id="ARBA00022692"/>
    </source>
</evidence>
<dbReference type="GO" id="GO:0005384">
    <property type="term" value="F:manganese ion transmembrane transporter activity"/>
    <property type="evidence" value="ECO:0007669"/>
    <property type="project" value="InterPro"/>
</dbReference>
<dbReference type="GO" id="GO:0030026">
    <property type="term" value="P:intracellular manganese ion homeostasis"/>
    <property type="evidence" value="ECO:0007669"/>
    <property type="project" value="InterPro"/>
</dbReference>
<comment type="caution">
    <text evidence="7">The sequence shown here is derived from an EMBL/GenBank/DDBJ whole genome shotgun (WGS) entry which is preliminary data.</text>
</comment>
<evidence type="ECO:0000256" key="6">
    <source>
        <dbReference type="SAM" id="Phobius"/>
    </source>
</evidence>
<gene>
    <name evidence="7" type="ORF">BESB_049670</name>
</gene>